<dbReference type="Proteomes" id="UP001185092">
    <property type="component" value="Unassembled WGS sequence"/>
</dbReference>
<evidence type="ECO:0000256" key="1">
    <source>
        <dbReference type="SAM" id="Phobius"/>
    </source>
</evidence>
<protein>
    <recommendedName>
        <fullName evidence="2">Urease accessory protein UreH-like transmembrane domain-containing protein</fullName>
    </recommendedName>
</protein>
<keyword evidence="1" id="KW-0812">Transmembrane</keyword>
<feature type="transmembrane region" description="Helical" evidence="1">
    <location>
        <begin position="129"/>
        <end position="153"/>
    </location>
</feature>
<dbReference type="RefSeq" id="WP_309936776.1">
    <property type="nucleotide sequence ID" value="NZ_AP025305.1"/>
</dbReference>
<feature type="transmembrane region" description="Helical" evidence="1">
    <location>
        <begin position="159"/>
        <end position="180"/>
    </location>
</feature>
<dbReference type="PANTHER" id="PTHR42208:SF1">
    <property type="entry name" value="HEAVY METAL TRANSPORTER"/>
    <property type="match status" value="1"/>
</dbReference>
<evidence type="ECO:0000259" key="2">
    <source>
        <dbReference type="Pfam" id="PF13386"/>
    </source>
</evidence>
<dbReference type="AlphaFoldDB" id="A0AAE3XJ18"/>
<keyword evidence="1" id="KW-1133">Transmembrane helix</keyword>
<feature type="transmembrane region" description="Helical" evidence="1">
    <location>
        <begin position="192"/>
        <end position="212"/>
    </location>
</feature>
<reference evidence="3" key="1">
    <citation type="submission" date="2023-07" db="EMBL/GenBank/DDBJ databases">
        <title>Genomic Encyclopedia of Type Strains, Phase IV (KMG-IV): sequencing the most valuable type-strain genomes for metagenomic binning, comparative biology and taxonomic classification.</title>
        <authorList>
            <person name="Goeker M."/>
        </authorList>
    </citation>
    <scope>NUCLEOTIDE SEQUENCE</scope>
    <source>
        <strain evidence="3">DSM 26174</strain>
    </source>
</reference>
<evidence type="ECO:0000313" key="4">
    <source>
        <dbReference type="Proteomes" id="UP001185092"/>
    </source>
</evidence>
<gene>
    <name evidence="3" type="ORF">HNQ88_000296</name>
</gene>
<dbReference type="EMBL" id="JAVDQD010000001">
    <property type="protein sequence ID" value="MDR6237320.1"/>
    <property type="molecule type" value="Genomic_DNA"/>
</dbReference>
<feature type="transmembrane region" description="Helical" evidence="1">
    <location>
        <begin position="76"/>
        <end position="92"/>
    </location>
</feature>
<keyword evidence="4" id="KW-1185">Reference proteome</keyword>
<dbReference type="PANTHER" id="PTHR42208">
    <property type="entry name" value="HEAVY METAL TRANSPORTER-RELATED"/>
    <property type="match status" value="1"/>
</dbReference>
<comment type="caution">
    <text evidence="3">The sequence shown here is derived from an EMBL/GenBank/DDBJ whole genome shotgun (WGS) entry which is preliminary data.</text>
</comment>
<organism evidence="3 4">
    <name type="scientific">Aureibacter tunicatorum</name>
    <dbReference type="NCBI Taxonomy" id="866807"/>
    <lineage>
        <taxon>Bacteria</taxon>
        <taxon>Pseudomonadati</taxon>
        <taxon>Bacteroidota</taxon>
        <taxon>Cytophagia</taxon>
        <taxon>Cytophagales</taxon>
        <taxon>Persicobacteraceae</taxon>
        <taxon>Aureibacter</taxon>
    </lineage>
</organism>
<dbReference type="Pfam" id="PF13386">
    <property type="entry name" value="DsbD_2"/>
    <property type="match status" value="1"/>
</dbReference>
<keyword evidence="1" id="KW-0472">Membrane</keyword>
<evidence type="ECO:0000313" key="3">
    <source>
        <dbReference type="EMBL" id="MDR6237320.1"/>
    </source>
</evidence>
<dbReference type="InterPro" id="IPR039447">
    <property type="entry name" value="UreH-like_TM_dom"/>
</dbReference>
<sequence length="235" mass="25427">MILYITALSIGLLGSFHCVGMCGPISLVIPMKDRKPLTLVAGMTLYNLGRMTTYMALGGIIGTLGGGLHLPEAQRYLSILTGVMMILMIALPKGNLNWLERIPLLYKLNAKVKAMFAKQLSGTGWKAQYGIGLANGLLPCGLVYIAMTGALAAGEWHIGALYMMFFSIGTWPMLFFTGIAGKLVSLQFRQRLVKAIPALVLVIGMMFILRGMNLGIPYLSPKISTESSGQQVICH</sequence>
<name>A0AAE3XJ18_9BACT</name>
<feature type="domain" description="Urease accessory protein UreH-like transmembrane" evidence="2">
    <location>
        <begin position="6"/>
        <end position="205"/>
    </location>
</feature>
<feature type="transmembrane region" description="Helical" evidence="1">
    <location>
        <begin position="6"/>
        <end position="30"/>
    </location>
</feature>
<feature type="transmembrane region" description="Helical" evidence="1">
    <location>
        <begin position="51"/>
        <end position="70"/>
    </location>
</feature>
<accession>A0AAE3XJ18</accession>
<proteinExistence type="predicted"/>